<organism evidence="1 2">
    <name type="scientific">Hibiscus sabdariffa</name>
    <name type="common">roselle</name>
    <dbReference type="NCBI Taxonomy" id="183260"/>
    <lineage>
        <taxon>Eukaryota</taxon>
        <taxon>Viridiplantae</taxon>
        <taxon>Streptophyta</taxon>
        <taxon>Embryophyta</taxon>
        <taxon>Tracheophyta</taxon>
        <taxon>Spermatophyta</taxon>
        <taxon>Magnoliopsida</taxon>
        <taxon>eudicotyledons</taxon>
        <taxon>Gunneridae</taxon>
        <taxon>Pentapetalae</taxon>
        <taxon>rosids</taxon>
        <taxon>malvids</taxon>
        <taxon>Malvales</taxon>
        <taxon>Malvaceae</taxon>
        <taxon>Malvoideae</taxon>
        <taxon>Hibiscus</taxon>
    </lineage>
</organism>
<dbReference type="Proteomes" id="UP001396334">
    <property type="component" value="Unassembled WGS sequence"/>
</dbReference>
<gene>
    <name evidence="1" type="ORF">V6N11_029474</name>
</gene>
<accession>A0ABR2P790</accession>
<evidence type="ECO:0000313" key="2">
    <source>
        <dbReference type="Proteomes" id="UP001396334"/>
    </source>
</evidence>
<dbReference type="EMBL" id="JBBPBN010000078">
    <property type="protein sequence ID" value="KAK8984151.1"/>
    <property type="molecule type" value="Genomic_DNA"/>
</dbReference>
<reference evidence="1 2" key="1">
    <citation type="journal article" date="2024" name="G3 (Bethesda)">
        <title>Genome assembly of Hibiscus sabdariffa L. provides insights into metabolisms of medicinal natural products.</title>
        <authorList>
            <person name="Kim T."/>
        </authorList>
    </citation>
    <scope>NUCLEOTIDE SEQUENCE [LARGE SCALE GENOMIC DNA]</scope>
    <source>
        <strain evidence="1">TK-2024</strain>
        <tissue evidence="1">Old leaves</tissue>
    </source>
</reference>
<sequence>MERSSRRAERHNFSRCKAFRFHRKVSASGGTHSHSLQSRRFSVNRVGVSIFVNFVSKNIHPQMLKVAFEEYGRVLDVYITYNNVRRAAFIDKKVSPVLNSGGVGGTASKVDHKKVVHAKGVDECSYKDVLLGKTTSKGAGYVAKDPNVVPKLHEIGVGESPSDHIVGLESQEKVEGASSFVPDPILIATDEKNDVSTVECEDERV</sequence>
<evidence type="ECO:0000313" key="1">
    <source>
        <dbReference type="EMBL" id="KAK8984151.1"/>
    </source>
</evidence>
<keyword evidence="2" id="KW-1185">Reference proteome</keyword>
<comment type="caution">
    <text evidence="1">The sequence shown here is derived from an EMBL/GenBank/DDBJ whole genome shotgun (WGS) entry which is preliminary data.</text>
</comment>
<dbReference type="InterPro" id="IPR035979">
    <property type="entry name" value="RBD_domain_sf"/>
</dbReference>
<protein>
    <recommendedName>
        <fullName evidence="3">Nucleotide-binding alpha-beta plait domain-containing protein</fullName>
    </recommendedName>
</protein>
<dbReference type="SUPFAM" id="SSF54928">
    <property type="entry name" value="RNA-binding domain, RBD"/>
    <property type="match status" value="1"/>
</dbReference>
<name>A0ABR2P790_9ROSI</name>
<proteinExistence type="predicted"/>
<evidence type="ECO:0008006" key="3">
    <source>
        <dbReference type="Google" id="ProtNLM"/>
    </source>
</evidence>